<comment type="similarity">
    <text evidence="2 4">Belongs to the GerABKA family.</text>
</comment>
<dbReference type="PIRSF" id="PIRSF005690">
    <property type="entry name" value="GerBA"/>
    <property type="match status" value="1"/>
</dbReference>
<evidence type="ECO:0000256" key="1">
    <source>
        <dbReference type="ARBA" id="ARBA00004141"/>
    </source>
</evidence>
<evidence type="ECO:0000313" key="7">
    <source>
        <dbReference type="EMBL" id="MBU9714832.1"/>
    </source>
</evidence>
<keyword evidence="6" id="KW-1133">Transmembrane helix</keyword>
<feature type="transmembrane region" description="Helical" evidence="6">
    <location>
        <begin position="288"/>
        <end position="310"/>
    </location>
</feature>
<dbReference type="Proteomes" id="UP000784880">
    <property type="component" value="Unassembled WGS sequence"/>
</dbReference>
<protein>
    <submittedName>
        <fullName evidence="7">Spore germination protein</fullName>
    </submittedName>
</protein>
<name>A0ABS6JPT6_9BACI</name>
<evidence type="ECO:0000256" key="6">
    <source>
        <dbReference type="SAM" id="Phobius"/>
    </source>
</evidence>
<evidence type="ECO:0000256" key="3">
    <source>
        <dbReference type="ARBA" id="ARBA00023136"/>
    </source>
</evidence>
<keyword evidence="8" id="KW-1185">Reference proteome</keyword>
<feature type="region of interest" description="Disordered" evidence="5">
    <location>
        <begin position="471"/>
        <end position="511"/>
    </location>
</feature>
<dbReference type="InterPro" id="IPR050768">
    <property type="entry name" value="UPF0353/GerABKA_families"/>
</dbReference>
<proteinExistence type="inferred from homology"/>
<reference evidence="7 8" key="1">
    <citation type="submission" date="2021-06" db="EMBL/GenBank/DDBJ databases">
        <title>Bacillus sp. RD4P76, an endophyte from a halophyte.</title>
        <authorList>
            <person name="Sun J.-Q."/>
        </authorList>
    </citation>
    <scope>NUCLEOTIDE SEQUENCE [LARGE SCALE GENOMIC DNA]</scope>
    <source>
        <strain evidence="7 8">CGMCC 1.15917</strain>
    </source>
</reference>
<evidence type="ECO:0000256" key="2">
    <source>
        <dbReference type="ARBA" id="ARBA00005278"/>
    </source>
</evidence>
<dbReference type="EMBL" id="JAHQCS010000186">
    <property type="protein sequence ID" value="MBU9714832.1"/>
    <property type="molecule type" value="Genomic_DNA"/>
</dbReference>
<feature type="transmembrane region" description="Helical" evidence="6">
    <location>
        <begin position="382"/>
        <end position="402"/>
    </location>
</feature>
<dbReference type="InterPro" id="IPR004995">
    <property type="entry name" value="Spore_Ger"/>
</dbReference>
<gene>
    <name evidence="7" type="ORF">KS419_24100</name>
</gene>
<keyword evidence="3 4" id="KW-0472">Membrane</keyword>
<feature type="transmembrane region" description="Helical" evidence="6">
    <location>
        <begin position="414"/>
        <end position="439"/>
    </location>
</feature>
<comment type="subcellular location">
    <subcellularLocation>
        <location evidence="4">Cell membrane</location>
    </subcellularLocation>
    <subcellularLocation>
        <location evidence="1">Membrane</location>
        <topology evidence="1">Multi-pass membrane protein</topology>
    </subcellularLocation>
</comment>
<evidence type="ECO:0000313" key="8">
    <source>
        <dbReference type="Proteomes" id="UP000784880"/>
    </source>
</evidence>
<dbReference type="PANTHER" id="PTHR22550:SF5">
    <property type="entry name" value="LEUCINE ZIPPER PROTEIN 4"/>
    <property type="match status" value="1"/>
</dbReference>
<organism evidence="7 8">
    <name type="scientific">Evansella tamaricis</name>
    <dbReference type="NCBI Taxonomy" id="2069301"/>
    <lineage>
        <taxon>Bacteria</taxon>
        <taxon>Bacillati</taxon>
        <taxon>Bacillota</taxon>
        <taxon>Bacilli</taxon>
        <taxon>Bacillales</taxon>
        <taxon>Bacillaceae</taxon>
        <taxon>Evansella</taxon>
    </lineage>
</organism>
<evidence type="ECO:0000256" key="4">
    <source>
        <dbReference type="PIRNR" id="PIRNR005690"/>
    </source>
</evidence>
<evidence type="ECO:0000256" key="5">
    <source>
        <dbReference type="SAM" id="MobiDB-lite"/>
    </source>
</evidence>
<dbReference type="Pfam" id="PF03323">
    <property type="entry name" value="GerA"/>
    <property type="match status" value="1"/>
</dbReference>
<sequence>MILNINDIEEILGGSSDIKKREFYLYEASHIKATLFFIDGLVNEEVIDKTIISPLITKSYESILDKTRPALGVYLSERITKHLVSNPSIATVSKFKDGIDGLLSGQSLLLVDFCEEAFLISTPGWDARSVNEPQTEPVIRGPKDGFVEKLSTNTALVRRRIKDPFFRIESLQLGERSKTEIAIGYIEGIVRDGLVDEVKQRLQDIKIDAIIESGYVEELINDAPLSPFVTVQGTERPDKVSAEVYEGRVAIFVDNTPYVLIVPTHFWQFLNASDDYYSHYLIGSFYRILRYIAFVVSLTLPSIYVMLVSFHIEMLPTPLAITIAAGREAIPFPVLIEALAMEIAFELMREAGLRMPKPVGQAVSIVGSLIIGQAAVDAGLVSPIMVIVVATTGIASFAIPNYDASYSLRLLRFPLLIASGTMDLLGFAAIFVIIIIHALSLRSFGEPFMSPILPMYGTDMKDTMVRMPWWSKKNRPTTAKGDTKREGSNQKPAPPKSNSASKDSQKNNNSN</sequence>
<comment type="caution">
    <text evidence="7">The sequence shown here is derived from an EMBL/GenBank/DDBJ whole genome shotgun (WGS) entry which is preliminary data.</text>
</comment>
<dbReference type="PANTHER" id="PTHR22550">
    <property type="entry name" value="SPORE GERMINATION PROTEIN"/>
    <property type="match status" value="1"/>
</dbReference>
<feature type="compositionally biased region" description="Polar residues" evidence="5">
    <location>
        <begin position="496"/>
        <end position="511"/>
    </location>
</feature>
<keyword evidence="6" id="KW-0812">Transmembrane</keyword>
<accession>A0ABS6JPT6</accession>